<evidence type="ECO:0000256" key="1">
    <source>
        <dbReference type="ARBA" id="ARBA00005375"/>
    </source>
</evidence>
<feature type="disulfide bond" evidence="5">
    <location>
        <begin position="397"/>
        <end position="405"/>
    </location>
</feature>
<protein>
    <submittedName>
        <fullName evidence="7">Uncharacterized protein</fullName>
    </submittedName>
</protein>
<evidence type="ECO:0000256" key="5">
    <source>
        <dbReference type="PIRSR" id="PIRSR000894-2"/>
    </source>
</evidence>
<dbReference type="InterPro" id="IPR000560">
    <property type="entry name" value="His_Pase_clade-2"/>
</dbReference>
<dbReference type="Proteomes" id="UP000019384">
    <property type="component" value="Unassembled WGS sequence"/>
</dbReference>
<dbReference type="GeneID" id="34518993"/>
<proteinExistence type="inferred from homology"/>
<keyword evidence="2" id="KW-0378">Hydrolase</keyword>
<organism evidence="7 8">
    <name type="scientific">Kuraishia capsulata CBS 1993</name>
    <dbReference type="NCBI Taxonomy" id="1382522"/>
    <lineage>
        <taxon>Eukaryota</taxon>
        <taxon>Fungi</taxon>
        <taxon>Dikarya</taxon>
        <taxon>Ascomycota</taxon>
        <taxon>Saccharomycotina</taxon>
        <taxon>Pichiomycetes</taxon>
        <taxon>Pichiales</taxon>
        <taxon>Pichiaceae</taxon>
        <taxon>Kuraishia</taxon>
    </lineage>
</organism>
<evidence type="ECO:0000256" key="2">
    <source>
        <dbReference type="ARBA" id="ARBA00022801"/>
    </source>
</evidence>
<evidence type="ECO:0000256" key="4">
    <source>
        <dbReference type="PIRSR" id="PIRSR000894-1"/>
    </source>
</evidence>
<comment type="similarity">
    <text evidence="1">Belongs to the histidine acid phosphatase family.</text>
</comment>
<feature type="active site" description="Proton donor" evidence="4">
    <location>
        <position position="328"/>
    </location>
</feature>
<feature type="disulfide bond" evidence="5">
    <location>
        <begin position="255"/>
        <end position="268"/>
    </location>
</feature>
<dbReference type="SUPFAM" id="SSF53254">
    <property type="entry name" value="Phosphoglycerate mutase-like"/>
    <property type="match status" value="1"/>
</dbReference>
<keyword evidence="3" id="KW-0325">Glycoprotein</keyword>
<dbReference type="EMBL" id="HG793126">
    <property type="protein sequence ID" value="CDK25593.1"/>
    <property type="molecule type" value="Genomic_DNA"/>
</dbReference>
<feature type="chain" id="PRO_5004878663" evidence="6">
    <location>
        <begin position="24"/>
        <end position="466"/>
    </location>
</feature>
<gene>
    <name evidence="7" type="ORF">KUCA_T00001563001</name>
</gene>
<dbReference type="PROSITE" id="PS00616">
    <property type="entry name" value="HIS_ACID_PHOSPHAT_1"/>
    <property type="match status" value="1"/>
</dbReference>
<keyword evidence="6" id="KW-0732">Signal</keyword>
<accession>W6MI81</accession>
<sequence>MATMSVMKPLWLALCLLFNLVLAKPYSQASKEQYDVLRYLSAHGPYVEASGFGIDPAVPFGLEVTQAHILMRHGERYPTVGAGEELYDLYEKLNNTKVHSHKGPLKFIKNWKYIFPNSSLETESSKGVYAGLKRCRLEGEYFKENYGHLWNGSSVLPVFAASQPRVVASAEAFARGFFGEDLNLTEIVVLPEVEEQGANTLTANIGCSIFDDLANEDYVAEFNTTYLDREAERLNAKSPGYNLTAENVNTLVKFCAYDLNVQGHSEICKVLSPDVFVGFAYQRDLDLYYNKGPGYNLTNALGSLFVNATLALLNEEQDENLFMSFTHDTDITVIGSAFGMYDDTEDLPIDRIDFKRGFRMNDLVPMAGHIIIEKLSDGEDEYVRLLNNKAVFPLPWCHTGPGYSCPLEDFTDYLTEKIAKNDFVDICDLPEEDPQQITFFWDWDIEEYETIELEPESSTTNSSSKA</sequence>
<dbReference type="HOGENOM" id="CLU_020880_3_1_1"/>
<dbReference type="Gene3D" id="3.40.50.1240">
    <property type="entry name" value="Phosphoglycerate mutase-like"/>
    <property type="match status" value="1"/>
</dbReference>
<name>W6MI81_9ASCO</name>
<feature type="signal peptide" evidence="6">
    <location>
        <begin position="1"/>
        <end position="23"/>
    </location>
</feature>
<reference evidence="7" key="1">
    <citation type="submission" date="2013-12" db="EMBL/GenBank/DDBJ databases">
        <authorList>
            <person name="Genoscope - CEA"/>
        </authorList>
    </citation>
    <scope>NUCLEOTIDE SEQUENCE</scope>
    <source>
        <strain evidence="7">CBS 1993</strain>
    </source>
</reference>
<dbReference type="STRING" id="1382522.W6MI81"/>
<dbReference type="PANTHER" id="PTHR20963:SF18">
    <property type="entry name" value="ACID PHOSPHATASE PHO11-RELATED"/>
    <property type="match status" value="1"/>
</dbReference>
<dbReference type="InterPro" id="IPR016274">
    <property type="entry name" value="Histidine_acid_Pase_euk"/>
</dbReference>
<dbReference type="AlphaFoldDB" id="W6MI81"/>
<feature type="disulfide bond" evidence="5">
    <location>
        <begin position="207"/>
        <end position="427"/>
    </location>
</feature>
<dbReference type="Pfam" id="PF00328">
    <property type="entry name" value="His_Phos_2"/>
    <property type="match status" value="1"/>
</dbReference>
<dbReference type="InterPro" id="IPR029033">
    <property type="entry name" value="His_PPase_superfam"/>
</dbReference>
<keyword evidence="8" id="KW-1185">Reference proteome</keyword>
<keyword evidence="5" id="KW-1015">Disulfide bond</keyword>
<evidence type="ECO:0000313" key="7">
    <source>
        <dbReference type="EMBL" id="CDK25593.1"/>
    </source>
</evidence>
<evidence type="ECO:0000256" key="3">
    <source>
        <dbReference type="ARBA" id="ARBA00023180"/>
    </source>
</evidence>
<evidence type="ECO:0000313" key="8">
    <source>
        <dbReference type="Proteomes" id="UP000019384"/>
    </source>
</evidence>
<dbReference type="GO" id="GO:0003993">
    <property type="term" value="F:acid phosphatase activity"/>
    <property type="evidence" value="ECO:0007669"/>
    <property type="project" value="TreeGrafter"/>
</dbReference>
<dbReference type="PIRSF" id="PIRSF000894">
    <property type="entry name" value="Acid_phosphatase"/>
    <property type="match status" value="1"/>
</dbReference>
<dbReference type="InterPro" id="IPR033379">
    <property type="entry name" value="Acid_Pase_AS"/>
</dbReference>
<dbReference type="CDD" id="cd07061">
    <property type="entry name" value="HP_HAP_like"/>
    <property type="match status" value="1"/>
</dbReference>
<dbReference type="PROSITE" id="PS00778">
    <property type="entry name" value="HIS_ACID_PHOSPHAT_2"/>
    <property type="match status" value="1"/>
</dbReference>
<dbReference type="GO" id="GO:0009277">
    <property type="term" value="C:fungal-type cell wall"/>
    <property type="evidence" value="ECO:0007669"/>
    <property type="project" value="TreeGrafter"/>
</dbReference>
<feature type="active site" description="Nucleophile" evidence="4">
    <location>
        <position position="73"/>
    </location>
</feature>
<dbReference type="RefSeq" id="XP_022457605.1">
    <property type="nucleotide sequence ID" value="XM_022603756.1"/>
</dbReference>
<reference evidence="7" key="2">
    <citation type="submission" date="2014-02" db="EMBL/GenBank/DDBJ databases">
        <title>Complete DNA sequence of /Kuraishia capsulata/ illustrates novel genomic features among budding yeasts (/Saccharomycotina/).</title>
        <authorList>
            <person name="Morales L."/>
            <person name="Noel B."/>
            <person name="Porcel B."/>
            <person name="Marcet-Houben M."/>
            <person name="Hullo M-F."/>
            <person name="Sacerdot C."/>
            <person name="Tekaia F."/>
            <person name="Leh-Louis V."/>
            <person name="Despons L."/>
            <person name="Khanna V."/>
            <person name="Aury J-M."/>
            <person name="Barbe V."/>
            <person name="Couloux A."/>
            <person name="Labadie K."/>
            <person name="Pelletier E."/>
            <person name="Souciet J-L."/>
            <person name="Boekhout T."/>
            <person name="Gabaldon T."/>
            <person name="Wincker P."/>
            <person name="Dujon B."/>
        </authorList>
    </citation>
    <scope>NUCLEOTIDE SEQUENCE</scope>
    <source>
        <strain evidence="7">CBS 1993</strain>
    </source>
</reference>
<evidence type="ECO:0000256" key="6">
    <source>
        <dbReference type="SAM" id="SignalP"/>
    </source>
</evidence>
<dbReference type="OrthoDB" id="6509975at2759"/>
<dbReference type="PANTHER" id="PTHR20963">
    <property type="entry name" value="MULTIPLE INOSITOL POLYPHOSPHATE PHOSPHATASE-RELATED"/>
    <property type="match status" value="1"/>
</dbReference>